<dbReference type="PANTHER" id="PTHR43553">
    <property type="entry name" value="HEAVY METAL TRANSPORTER"/>
    <property type="match status" value="1"/>
</dbReference>
<evidence type="ECO:0000256" key="10">
    <source>
        <dbReference type="RuleBase" id="RU364103"/>
    </source>
</evidence>
<evidence type="ECO:0000259" key="12">
    <source>
        <dbReference type="PROSITE" id="PS50893"/>
    </source>
</evidence>
<keyword evidence="8 10" id="KW-0472">Membrane</keyword>
<proteinExistence type="inferred from homology"/>
<name>A0AA45L8X1_9PSEU</name>
<organism evidence="13 14">
    <name type="scientific">Actinosynnema pretiosum subsp. pretiosum</name>
    <dbReference type="NCBI Taxonomy" id="103721"/>
    <lineage>
        <taxon>Bacteria</taxon>
        <taxon>Bacillati</taxon>
        <taxon>Actinomycetota</taxon>
        <taxon>Actinomycetes</taxon>
        <taxon>Pseudonocardiales</taxon>
        <taxon>Pseudonocardiaceae</taxon>
        <taxon>Actinosynnema</taxon>
    </lineage>
</organism>
<dbReference type="Gene3D" id="3.40.50.300">
    <property type="entry name" value="P-loop containing nucleotide triphosphate hydrolases"/>
    <property type="match status" value="1"/>
</dbReference>
<dbReference type="InterPro" id="IPR005876">
    <property type="entry name" value="Co_trans_ATP-bd"/>
</dbReference>
<dbReference type="EMBL" id="CP073249">
    <property type="protein sequence ID" value="QUF04948.1"/>
    <property type="molecule type" value="Genomic_DNA"/>
</dbReference>
<dbReference type="GO" id="GO:0043190">
    <property type="term" value="C:ATP-binding cassette (ABC) transporter complex"/>
    <property type="evidence" value="ECO:0007669"/>
    <property type="project" value="TreeGrafter"/>
</dbReference>
<evidence type="ECO:0000256" key="3">
    <source>
        <dbReference type="ARBA" id="ARBA00022448"/>
    </source>
</evidence>
<dbReference type="NCBIfam" id="TIGR01166">
    <property type="entry name" value="cbiO"/>
    <property type="match status" value="1"/>
</dbReference>
<comment type="subcellular location">
    <subcellularLocation>
        <location evidence="1 10">Cell membrane</location>
        <topology evidence="1 10">Peripheral membrane protein</topology>
    </subcellularLocation>
</comment>
<evidence type="ECO:0000256" key="8">
    <source>
        <dbReference type="ARBA" id="ARBA00023136"/>
    </source>
</evidence>
<dbReference type="PROSITE" id="PS00211">
    <property type="entry name" value="ABC_TRANSPORTER_1"/>
    <property type="match status" value="1"/>
</dbReference>
<gene>
    <name evidence="13" type="ORF">KCV87_02105</name>
</gene>
<dbReference type="GO" id="GO:0005524">
    <property type="term" value="F:ATP binding"/>
    <property type="evidence" value="ECO:0007669"/>
    <property type="project" value="UniProtKB-UniRule"/>
</dbReference>
<evidence type="ECO:0000313" key="14">
    <source>
        <dbReference type="Proteomes" id="UP000677152"/>
    </source>
</evidence>
<dbReference type="InterPro" id="IPR017871">
    <property type="entry name" value="ABC_transporter-like_CS"/>
</dbReference>
<comment type="function">
    <text evidence="9">Probably part of an ABC transporter complex. Responsible for energy coupling to the transport system.</text>
</comment>
<accession>A0AA45L8X1</accession>
<dbReference type="AlphaFoldDB" id="A0AA45L8X1"/>
<keyword evidence="5 10" id="KW-0547">Nucleotide-binding</keyword>
<evidence type="ECO:0000256" key="6">
    <source>
        <dbReference type="ARBA" id="ARBA00022840"/>
    </source>
</evidence>
<reference evidence="13" key="1">
    <citation type="submission" date="2021-04" db="EMBL/GenBank/DDBJ databases">
        <title>Genomic sequence of Actinosynnema pretiosum subsp. pretiosum ATCC 31280 (C-14919).</title>
        <authorList>
            <person name="Bai L."/>
            <person name="Wang X."/>
            <person name="Xiao Y."/>
        </authorList>
    </citation>
    <scope>NUCLEOTIDE SEQUENCE</scope>
    <source>
        <strain evidence="13">ATCC 31280</strain>
    </source>
</reference>
<evidence type="ECO:0000256" key="7">
    <source>
        <dbReference type="ARBA" id="ARBA00022967"/>
    </source>
</evidence>
<evidence type="ECO:0000256" key="4">
    <source>
        <dbReference type="ARBA" id="ARBA00022475"/>
    </source>
</evidence>
<dbReference type="PROSITE" id="PS50893">
    <property type="entry name" value="ABC_TRANSPORTER_2"/>
    <property type="match status" value="1"/>
</dbReference>
<keyword evidence="3 10" id="KW-0813">Transport</keyword>
<keyword evidence="6 10" id="KW-0067">ATP-binding</keyword>
<keyword evidence="7" id="KW-1278">Translocase</keyword>
<evidence type="ECO:0000256" key="9">
    <source>
        <dbReference type="ARBA" id="ARBA00025157"/>
    </source>
</evidence>
<keyword evidence="4 10" id="KW-1003">Cell membrane</keyword>
<dbReference type="InterPro" id="IPR015856">
    <property type="entry name" value="ABC_transpr_CbiO/EcfA_su"/>
</dbReference>
<dbReference type="FunFam" id="3.40.50.300:FF:000224">
    <property type="entry name" value="Energy-coupling factor transporter ATP-binding protein EcfA"/>
    <property type="match status" value="1"/>
</dbReference>
<dbReference type="PANTHER" id="PTHR43553:SF24">
    <property type="entry name" value="ENERGY-COUPLING FACTOR TRANSPORTER ATP-BINDING PROTEIN ECFA1"/>
    <property type="match status" value="1"/>
</dbReference>
<comment type="similarity">
    <text evidence="2 10">Belongs to the ABC transporter superfamily.</text>
</comment>
<evidence type="ECO:0000256" key="5">
    <source>
        <dbReference type="ARBA" id="ARBA00022741"/>
    </source>
</evidence>
<sequence>MSVLEARGVTVDYRDAPGVLHEVDLRVGAGTRLALMGANGAGKSTLLRCLSGALRPTSGEVLAGGTPLGRGRRALTAHRQHVQLVLQDPDDQLFSADVFQDVSFGPVNLGLGEAEVAERVAGVLAALRITDLVDRPVHHLSFGQRKRVALAGALAMRPAVLLLDEPTAGLDPSGAAALLRTLEELRAAGTTVVMSTHDVDLAWRWADEVALLADHRLRQGDPADLLGDAPLLAAAGLEPPWQVRLLREAGAPVGGPERPREPGEVLARLRG</sequence>
<dbReference type="SUPFAM" id="SSF52540">
    <property type="entry name" value="P-loop containing nucleoside triphosphate hydrolases"/>
    <property type="match status" value="1"/>
</dbReference>
<dbReference type="InterPro" id="IPR003593">
    <property type="entry name" value="AAA+_ATPase"/>
</dbReference>
<protein>
    <recommendedName>
        <fullName evidence="10">ABC transporter ATP-binding protein</fullName>
    </recommendedName>
</protein>
<dbReference type="GO" id="GO:0042626">
    <property type="term" value="F:ATPase-coupled transmembrane transporter activity"/>
    <property type="evidence" value="ECO:0007669"/>
    <property type="project" value="TreeGrafter"/>
</dbReference>
<evidence type="ECO:0000256" key="11">
    <source>
        <dbReference type="SAM" id="MobiDB-lite"/>
    </source>
</evidence>
<dbReference type="CDD" id="cd03225">
    <property type="entry name" value="ABC_cobalt_CbiO_domain1"/>
    <property type="match status" value="1"/>
</dbReference>
<evidence type="ECO:0000256" key="2">
    <source>
        <dbReference type="ARBA" id="ARBA00005417"/>
    </source>
</evidence>
<dbReference type="SMART" id="SM00382">
    <property type="entry name" value="AAA"/>
    <property type="match status" value="1"/>
</dbReference>
<feature type="region of interest" description="Disordered" evidence="11">
    <location>
        <begin position="251"/>
        <end position="271"/>
    </location>
</feature>
<dbReference type="Proteomes" id="UP000677152">
    <property type="component" value="Chromosome"/>
</dbReference>
<evidence type="ECO:0000256" key="1">
    <source>
        <dbReference type="ARBA" id="ARBA00004202"/>
    </source>
</evidence>
<dbReference type="GO" id="GO:0016887">
    <property type="term" value="F:ATP hydrolysis activity"/>
    <property type="evidence" value="ECO:0007669"/>
    <property type="project" value="InterPro"/>
</dbReference>
<dbReference type="GO" id="GO:0006824">
    <property type="term" value="P:cobalt ion transport"/>
    <property type="evidence" value="ECO:0007669"/>
    <property type="project" value="InterPro"/>
</dbReference>
<comment type="function">
    <text evidence="10">Part of an ABC transporter complex. Responsible for energy coupling to the transport system.</text>
</comment>
<evidence type="ECO:0000313" key="13">
    <source>
        <dbReference type="EMBL" id="QUF04948.1"/>
    </source>
</evidence>
<dbReference type="InterPro" id="IPR027417">
    <property type="entry name" value="P-loop_NTPase"/>
</dbReference>
<dbReference type="Pfam" id="PF00005">
    <property type="entry name" value="ABC_tran"/>
    <property type="match status" value="1"/>
</dbReference>
<feature type="domain" description="ABC transporter" evidence="12">
    <location>
        <begin position="4"/>
        <end position="239"/>
    </location>
</feature>
<dbReference type="InterPro" id="IPR003439">
    <property type="entry name" value="ABC_transporter-like_ATP-bd"/>
</dbReference>
<dbReference type="InterPro" id="IPR050095">
    <property type="entry name" value="ECF_ABC_transporter_ATP-bd"/>
</dbReference>